<protein>
    <submittedName>
        <fullName evidence="2">Uncharacterized protein</fullName>
    </submittedName>
</protein>
<evidence type="ECO:0000256" key="1">
    <source>
        <dbReference type="SAM" id="MobiDB-lite"/>
    </source>
</evidence>
<feature type="compositionally biased region" description="Polar residues" evidence="1">
    <location>
        <begin position="168"/>
        <end position="177"/>
    </location>
</feature>
<comment type="caution">
    <text evidence="2">The sequence shown here is derived from an EMBL/GenBank/DDBJ whole genome shotgun (WGS) entry which is preliminary data.</text>
</comment>
<keyword evidence="3" id="KW-1185">Reference proteome</keyword>
<dbReference type="Proteomes" id="UP001501183">
    <property type="component" value="Unassembled WGS sequence"/>
</dbReference>
<sequence>MSVSGRTMVRMKVTARVVRDDECWLTYVPEVDRYTHAHHTGVVQTMAQDLVQVMLGERLERIEVAIEWPEELAAPVREFERLQVEAERARNRAAQAQRDQAPSLQEQGVPLRDSGALLHVSLQRVHQLLQPSLRSEDTRWWSGSKMCSSARSGSGTSRGRTEGPRVACTSSSSVPGG</sequence>
<organism evidence="2 3">
    <name type="scientific">Rhodococcus olei</name>
    <dbReference type="NCBI Taxonomy" id="2161675"/>
    <lineage>
        <taxon>Bacteria</taxon>
        <taxon>Bacillati</taxon>
        <taxon>Actinomycetota</taxon>
        <taxon>Actinomycetes</taxon>
        <taxon>Mycobacteriales</taxon>
        <taxon>Nocardiaceae</taxon>
        <taxon>Rhodococcus</taxon>
    </lineage>
</organism>
<evidence type="ECO:0000313" key="2">
    <source>
        <dbReference type="EMBL" id="GAA4482389.1"/>
    </source>
</evidence>
<name>A0ABP8P5K8_9NOCA</name>
<evidence type="ECO:0000313" key="3">
    <source>
        <dbReference type="Proteomes" id="UP001501183"/>
    </source>
</evidence>
<proteinExistence type="predicted"/>
<feature type="compositionally biased region" description="Low complexity" evidence="1">
    <location>
        <begin position="148"/>
        <end position="158"/>
    </location>
</feature>
<reference evidence="3" key="1">
    <citation type="journal article" date="2019" name="Int. J. Syst. Evol. Microbiol.">
        <title>The Global Catalogue of Microorganisms (GCM) 10K type strain sequencing project: providing services to taxonomists for standard genome sequencing and annotation.</title>
        <authorList>
            <consortium name="The Broad Institute Genomics Platform"/>
            <consortium name="The Broad Institute Genome Sequencing Center for Infectious Disease"/>
            <person name="Wu L."/>
            <person name="Ma J."/>
        </authorList>
    </citation>
    <scope>NUCLEOTIDE SEQUENCE [LARGE SCALE GENOMIC DNA]</scope>
    <source>
        <strain evidence="3">JCM 32206</strain>
    </source>
</reference>
<gene>
    <name evidence="2" type="ORF">GCM10023094_32230</name>
</gene>
<feature type="region of interest" description="Disordered" evidence="1">
    <location>
        <begin position="140"/>
        <end position="177"/>
    </location>
</feature>
<dbReference type="EMBL" id="BAABFB010000050">
    <property type="protein sequence ID" value="GAA4482389.1"/>
    <property type="molecule type" value="Genomic_DNA"/>
</dbReference>
<accession>A0ABP8P5K8</accession>